<evidence type="ECO:0008006" key="3">
    <source>
        <dbReference type="Google" id="ProtNLM"/>
    </source>
</evidence>
<reference evidence="1 2" key="1">
    <citation type="submission" date="2019-03" db="EMBL/GenBank/DDBJ databases">
        <title>Draft Genome Sequence of Desulfosporosinus fructosivorans Strain 63.6F, Isolated from Marine Sediment in the Baltic Sea.</title>
        <authorList>
            <person name="Hausmann B."/>
            <person name="Vandieken V."/>
            <person name="Pjevac P."/>
            <person name="Schreck K."/>
            <person name="Herbold C.W."/>
            <person name="Loy A."/>
        </authorList>
    </citation>
    <scope>NUCLEOTIDE SEQUENCE [LARGE SCALE GENOMIC DNA]</scope>
    <source>
        <strain evidence="1 2">63.6F</strain>
    </source>
</reference>
<name>A0A4Z0R0E1_9FIRM</name>
<evidence type="ECO:0000313" key="1">
    <source>
        <dbReference type="EMBL" id="TGE35663.1"/>
    </source>
</evidence>
<dbReference type="EMBL" id="SPQQ01000012">
    <property type="protein sequence ID" value="TGE35663.1"/>
    <property type="molecule type" value="Genomic_DNA"/>
</dbReference>
<dbReference type="AlphaFoldDB" id="A0A4Z0R0E1"/>
<protein>
    <recommendedName>
        <fullName evidence="3">Flagellar protein FlgN</fullName>
    </recommendedName>
</protein>
<dbReference type="OrthoDB" id="1798665at2"/>
<keyword evidence="2" id="KW-1185">Reference proteome</keyword>
<proteinExistence type="predicted"/>
<dbReference type="Proteomes" id="UP000298460">
    <property type="component" value="Unassembled WGS sequence"/>
</dbReference>
<comment type="caution">
    <text evidence="1">The sequence shown here is derived from an EMBL/GenBank/DDBJ whole genome shotgun (WGS) entry which is preliminary data.</text>
</comment>
<organism evidence="1 2">
    <name type="scientific">Desulfosporosinus fructosivorans</name>
    <dbReference type="NCBI Taxonomy" id="2018669"/>
    <lineage>
        <taxon>Bacteria</taxon>
        <taxon>Bacillati</taxon>
        <taxon>Bacillota</taxon>
        <taxon>Clostridia</taxon>
        <taxon>Eubacteriales</taxon>
        <taxon>Desulfitobacteriaceae</taxon>
        <taxon>Desulfosporosinus</taxon>
    </lineage>
</organism>
<sequence>MENEYLELLKEKEILAQALWLGTVNLTKAVEKEDYASIKKQLIVRQRQMDQLAKLVGNYLKEVQCPENEETLKLRREVKSLLDQTVTQSGCILEHIMRLKETAAHKIRCLQLNRKAIGEGYFKKIPQSHGYFIDKKIGDLYTNARKR</sequence>
<accession>A0A4Z0R0E1</accession>
<gene>
    <name evidence="1" type="ORF">E4K67_24365</name>
</gene>
<dbReference type="RefSeq" id="WP_135551507.1">
    <property type="nucleotide sequence ID" value="NZ_SPQQ01000012.1"/>
</dbReference>
<evidence type="ECO:0000313" key="2">
    <source>
        <dbReference type="Proteomes" id="UP000298460"/>
    </source>
</evidence>